<keyword evidence="1" id="KW-0677">Repeat</keyword>
<evidence type="ECO:0000313" key="4">
    <source>
        <dbReference type="Proteomes" id="UP000186817"/>
    </source>
</evidence>
<dbReference type="SMART" id="SM00248">
    <property type="entry name" value="ANK"/>
    <property type="match status" value="1"/>
</dbReference>
<evidence type="ECO:0000256" key="2">
    <source>
        <dbReference type="ARBA" id="ARBA00023043"/>
    </source>
</evidence>
<dbReference type="Proteomes" id="UP000186817">
    <property type="component" value="Unassembled WGS sequence"/>
</dbReference>
<organism evidence="3 4">
    <name type="scientific">Symbiodinium microadriaticum</name>
    <name type="common">Dinoflagellate</name>
    <name type="synonym">Zooxanthella microadriatica</name>
    <dbReference type="NCBI Taxonomy" id="2951"/>
    <lineage>
        <taxon>Eukaryota</taxon>
        <taxon>Sar</taxon>
        <taxon>Alveolata</taxon>
        <taxon>Dinophyceae</taxon>
        <taxon>Suessiales</taxon>
        <taxon>Symbiodiniaceae</taxon>
        <taxon>Symbiodinium</taxon>
    </lineage>
</organism>
<dbReference type="InterPro" id="IPR002110">
    <property type="entry name" value="Ankyrin_rpt"/>
</dbReference>
<protein>
    <submittedName>
        <fullName evidence="3">Uncharacterized protein</fullName>
    </submittedName>
</protein>
<keyword evidence="4" id="KW-1185">Reference proteome</keyword>
<dbReference type="Pfam" id="PF12796">
    <property type="entry name" value="Ank_2"/>
    <property type="match status" value="1"/>
</dbReference>
<dbReference type="AlphaFoldDB" id="A0A1Q9CRX2"/>
<comment type="caution">
    <text evidence="3">The sequence shown here is derived from an EMBL/GenBank/DDBJ whole genome shotgun (WGS) entry which is preliminary data.</text>
</comment>
<keyword evidence="2" id="KW-0040">ANK repeat</keyword>
<gene>
    <name evidence="3" type="ORF">AK812_SmicGene33306</name>
</gene>
<reference evidence="3 4" key="1">
    <citation type="submission" date="2016-02" db="EMBL/GenBank/DDBJ databases">
        <title>Genome analysis of coral dinoflagellate symbionts highlights evolutionary adaptations to a symbiotic lifestyle.</title>
        <authorList>
            <person name="Aranda M."/>
            <person name="Li Y."/>
            <person name="Liew Y.J."/>
            <person name="Baumgarten S."/>
            <person name="Simakov O."/>
            <person name="Wilson M."/>
            <person name="Piel J."/>
            <person name="Ashoor H."/>
            <person name="Bougouffa S."/>
            <person name="Bajic V.B."/>
            <person name="Ryu T."/>
            <person name="Ravasi T."/>
            <person name="Bayer T."/>
            <person name="Micklem G."/>
            <person name="Kim H."/>
            <person name="Bhak J."/>
            <person name="Lajeunesse T.C."/>
            <person name="Voolstra C.R."/>
        </authorList>
    </citation>
    <scope>NUCLEOTIDE SEQUENCE [LARGE SCALE GENOMIC DNA]</scope>
    <source>
        <strain evidence="3 4">CCMP2467</strain>
    </source>
</reference>
<dbReference type="OMA" id="WDAGPNE"/>
<dbReference type="OrthoDB" id="406883at2759"/>
<dbReference type="EMBL" id="LSRX01000963">
    <property type="protein sequence ID" value="OLP85669.1"/>
    <property type="molecule type" value="Genomic_DNA"/>
</dbReference>
<sequence>MANYSGDGLLYYEGAAEEDPVLTFAFHTPSHKLVLDVAEERNRARAGSDKVAGFRQRYEKEVAAAKSKYAGIEPEFSDDDMNATITEEDRKRGWEYPLTKTQQKREFGCVPADQQRFLWRLQDGHLDVVEDYLHNPKMRKAVDINRYDEMGLTPLHHAARLGHADIVRALIEGKADPLLRDRGQGLTALDFAQRGRDWDAGPNEEAIKAIQLFEP</sequence>
<dbReference type="PANTHER" id="PTHR24171">
    <property type="entry name" value="ANKYRIN REPEAT DOMAIN-CONTAINING PROTEIN 39-RELATED"/>
    <property type="match status" value="1"/>
</dbReference>
<proteinExistence type="predicted"/>
<accession>A0A1Q9CRX2</accession>
<dbReference type="PROSITE" id="PS50088">
    <property type="entry name" value="ANK_REPEAT"/>
    <property type="match status" value="1"/>
</dbReference>
<name>A0A1Q9CRX2_SYMMI</name>
<dbReference type="Gene3D" id="1.25.40.20">
    <property type="entry name" value="Ankyrin repeat-containing domain"/>
    <property type="match status" value="1"/>
</dbReference>
<evidence type="ECO:0000313" key="3">
    <source>
        <dbReference type="EMBL" id="OLP85669.1"/>
    </source>
</evidence>
<dbReference type="InterPro" id="IPR036770">
    <property type="entry name" value="Ankyrin_rpt-contain_sf"/>
</dbReference>
<evidence type="ECO:0000256" key="1">
    <source>
        <dbReference type="ARBA" id="ARBA00022737"/>
    </source>
</evidence>
<dbReference type="SUPFAM" id="SSF48403">
    <property type="entry name" value="Ankyrin repeat"/>
    <property type="match status" value="1"/>
</dbReference>
<dbReference type="PROSITE" id="PS50297">
    <property type="entry name" value="ANK_REP_REGION"/>
    <property type="match status" value="1"/>
</dbReference>